<evidence type="ECO:0000313" key="8">
    <source>
        <dbReference type="Proteomes" id="UP000243197"/>
    </source>
</evidence>
<reference evidence="7 8" key="1">
    <citation type="submission" date="2014-03" db="EMBL/GenBank/DDBJ databases">
        <title>complete genome sequence of Flavobacteriaceae bacterium JBKA-6.</title>
        <authorList>
            <person name="Takano T."/>
            <person name="Nakamura Y."/>
            <person name="Takuma S."/>
            <person name="Yasuike M."/>
            <person name="Matsuyama T."/>
            <person name="Sakai T."/>
            <person name="Fujiwara A."/>
            <person name="Kimoto K."/>
            <person name="Fukuda Y."/>
            <person name="Kondo H."/>
            <person name="Hirono I."/>
            <person name="Nakayasu C."/>
        </authorList>
    </citation>
    <scope>NUCLEOTIDE SEQUENCE [LARGE SCALE GENOMIC DNA]</scope>
    <source>
        <strain evidence="7 8">JBKA-6</strain>
    </source>
</reference>
<accession>A0A1J1E3R3</accession>
<comment type="similarity">
    <text evidence="2">Belongs to the RecX family.</text>
</comment>
<dbReference type="EMBL" id="AP014564">
    <property type="protein sequence ID" value="BAV94692.1"/>
    <property type="molecule type" value="Genomic_DNA"/>
</dbReference>
<evidence type="ECO:0000256" key="2">
    <source>
        <dbReference type="ARBA" id="ARBA00009695"/>
    </source>
</evidence>
<dbReference type="KEGG" id="ise:JBKA6_0679"/>
<keyword evidence="4" id="KW-0963">Cytoplasm</keyword>
<evidence type="ECO:0000313" key="7">
    <source>
        <dbReference type="EMBL" id="BAV94692.1"/>
    </source>
</evidence>
<name>A0A1J1E3R3_9FLAO</name>
<comment type="subcellular location">
    <subcellularLocation>
        <location evidence="1">Cytoplasm</location>
    </subcellularLocation>
</comment>
<evidence type="ECO:0000256" key="4">
    <source>
        <dbReference type="ARBA" id="ARBA00022490"/>
    </source>
</evidence>
<dbReference type="InterPro" id="IPR003783">
    <property type="entry name" value="Regulatory_RecX"/>
</dbReference>
<dbReference type="Pfam" id="PF21981">
    <property type="entry name" value="RecX_HTH3"/>
    <property type="match status" value="1"/>
</dbReference>
<dbReference type="Pfam" id="PF02631">
    <property type="entry name" value="RecX_HTH2"/>
    <property type="match status" value="1"/>
</dbReference>
<protein>
    <recommendedName>
        <fullName evidence="3">Regulatory protein RecX</fullName>
    </recommendedName>
</protein>
<dbReference type="InterPro" id="IPR053924">
    <property type="entry name" value="RecX_HTH_2nd"/>
</dbReference>
<evidence type="ECO:0000256" key="3">
    <source>
        <dbReference type="ARBA" id="ARBA00018111"/>
    </source>
</evidence>
<proteinExistence type="inferred from homology"/>
<evidence type="ECO:0000256" key="1">
    <source>
        <dbReference type="ARBA" id="ARBA00004496"/>
    </source>
</evidence>
<keyword evidence="8" id="KW-1185">Reference proteome</keyword>
<dbReference type="PANTHER" id="PTHR33602:SF1">
    <property type="entry name" value="REGULATORY PROTEIN RECX FAMILY PROTEIN"/>
    <property type="match status" value="1"/>
</dbReference>
<dbReference type="InterPro" id="IPR053925">
    <property type="entry name" value="RecX_HTH_3rd"/>
</dbReference>
<feature type="domain" description="RecX second three-helical" evidence="5">
    <location>
        <begin position="43"/>
        <end position="84"/>
    </location>
</feature>
<gene>
    <name evidence="7" type="ORF">JBKA6_0679</name>
</gene>
<dbReference type="InterPro" id="IPR036388">
    <property type="entry name" value="WH-like_DNA-bd_sf"/>
</dbReference>
<organism evidence="7 8">
    <name type="scientific">Ichthyobacterium seriolicida</name>
    <dbReference type="NCBI Taxonomy" id="242600"/>
    <lineage>
        <taxon>Bacteria</taxon>
        <taxon>Pseudomonadati</taxon>
        <taxon>Bacteroidota</taxon>
        <taxon>Flavobacteriia</taxon>
        <taxon>Flavobacteriales</taxon>
        <taxon>Ichthyobacteriaceae</taxon>
        <taxon>Ichthyobacterium</taxon>
    </lineage>
</organism>
<dbReference type="GO" id="GO:0005737">
    <property type="term" value="C:cytoplasm"/>
    <property type="evidence" value="ECO:0007669"/>
    <property type="project" value="UniProtKB-SubCell"/>
</dbReference>
<evidence type="ECO:0000259" key="5">
    <source>
        <dbReference type="Pfam" id="PF02631"/>
    </source>
</evidence>
<dbReference type="AlphaFoldDB" id="A0A1J1E3R3"/>
<dbReference type="PANTHER" id="PTHR33602">
    <property type="entry name" value="REGULATORY PROTEIN RECX FAMILY PROTEIN"/>
    <property type="match status" value="1"/>
</dbReference>
<sequence>MEKYCSYQERCHKEVEEKLYQMCSDRTRVDEVVLHLLERDFLNEERFAKSFVRGKFCLKKWGKVKIISELKRRSISEHCIKKGLEEIDTSDYHRVLIQVLEKKSMQLGQINPVEKKHKVINYLISRGFEIELIHSVLDEGH</sequence>
<evidence type="ECO:0000259" key="6">
    <source>
        <dbReference type="Pfam" id="PF21981"/>
    </source>
</evidence>
<dbReference type="Gene3D" id="1.10.10.10">
    <property type="entry name" value="Winged helix-like DNA-binding domain superfamily/Winged helix DNA-binding domain"/>
    <property type="match status" value="2"/>
</dbReference>
<dbReference type="GO" id="GO:0006282">
    <property type="term" value="P:regulation of DNA repair"/>
    <property type="evidence" value="ECO:0007669"/>
    <property type="project" value="InterPro"/>
</dbReference>
<feature type="domain" description="RecX third three-helical" evidence="6">
    <location>
        <begin position="95"/>
        <end position="137"/>
    </location>
</feature>
<dbReference type="OrthoDB" id="1523826at2"/>
<dbReference type="Proteomes" id="UP000243197">
    <property type="component" value="Chromosome"/>
</dbReference>
<dbReference type="RefSeq" id="WP_157776920.1">
    <property type="nucleotide sequence ID" value="NZ_AP014564.1"/>
</dbReference>